<dbReference type="AlphaFoldDB" id="X0UXC3"/>
<dbReference type="EMBL" id="BARS01021462">
    <property type="protein sequence ID" value="GAG03862.1"/>
    <property type="molecule type" value="Genomic_DNA"/>
</dbReference>
<gene>
    <name evidence="1" type="ORF">S01H1_34463</name>
</gene>
<evidence type="ECO:0000313" key="1">
    <source>
        <dbReference type="EMBL" id="GAG03862.1"/>
    </source>
</evidence>
<proteinExistence type="predicted"/>
<protein>
    <submittedName>
        <fullName evidence="1">Uncharacterized protein</fullName>
    </submittedName>
</protein>
<organism evidence="1">
    <name type="scientific">marine sediment metagenome</name>
    <dbReference type="NCBI Taxonomy" id="412755"/>
    <lineage>
        <taxon>unclassified sequences</taxon>
        <taxon>metagenomes</taxon>
        <taxon>ecological metagenomes</taxon>
    </lineage>
</organism>
<sequence length="70" mass="7942">MVDERTKAIFHLNNAKRRLEEAEGLVRASASSGAFSLLSYCRHEIALAMEHVPVSSLDWKCAYQQDYNRG</sequence>
<accession>X0UXC3</accession>
<reference evidence="1" key="1">
    <citation type="journal article" date="2014" name="Front. Microbiol.">
        <title>High frequency of phylogenetically diverse reductive dehalogenase-homologous genes in deep subseafloor sedimentary metagenomes.</title>
        <authorList>
            <person name="Kawai M."/>
            <person name="Futagami T."/>
            <person name="Toyoda A."/>
            <person name="Takaki Y."/>
            <person name="Nishi S."/>
            <person name="Hori S."/>
            <person name="Arai W."/>
            <person name="Tsubouchi T."/>
            <person name="Morono Y."/>
            <person name="Uchiyama I."/>
            <person name="Ito T."/>
            <person name="Fujiyama A."/>
            <person name="Inagaki F."/>
            <person name="Takami H."/>
        </authorList>
    </citation>
    <scope>NUCLEOTIDE SEQUENCE</scope>
    <source>
        <strain evidence="1">Expedition CK06-06</strain>
    </source>
</reference>
<name>X0UXC3_9ZZZZ</name>
<comment type="caution">
    <text evidence="1">The sequence shown here is derived from an EMBL/GenBank/DDBJ whole genome shotgun (WGS) entry which is preliminary data.</text>
</comment>